<evidence type="ECO:0000313" key="1">
    <source>
        <dbReference type="EMBL" id="GER91482.1"/>
    </source>
</evidence>
<protein>
    <submittedName>
        <fullName evidence="1">Uncharacterized protein</fullName>
    </submittedName>
</protein>
<proteinExistence type="predicted"/>
<evidence type="ECO:0000313" key="2">
    <source>
        <dbReference type="Proteomes" id="UP000326912"/>
    </source>
</evidence>
<accession>A0A5J4KWF8</accession>
<dbReference type="AlphaFoldDB" id="A0A5J4KWF8"/>
<sequence>MADELLNQPALINSVGVGEAPLIYQATLSLWSSLPDIKAFAYGSDTPHNHVIRRTRQEHWYREELFARFLPLASYGTWDGTNPLSHDIPK</sequence>
<dbReference type="InterPro" id="IPR049574">
    <property type="entry name" value="CrtA-like"/>
</dbReference>
<keyword evidence="2" id="KW-1185">Reference proteome</keyword>
<dbReference type="EMBL" id="BKZW01000004">
    <property type="protein sequence ID" value="GER91482.1"/>
    <property type="molecule type" value="Genomic_DNA"/>
</dbReference>
<organism evidence="1 2">
    <name type="scientific">Dictyobacter vulcani</name>
    <dbReference type="NCBI Taxonomy" id="2607529"/>
    <lineage>
        <taxon>Bacteria</taxon>
        <taxon>Bacillati</taxon>
        <taxon>Chloroflexota</taxon>
        <taxon>Ktedonobacteria</taxon>
        <taxon>Ktedonobacterales</taxon>
        <taxon>Dictyobacteraceae</taxon>
        <taxon>Dictyobacter</taxon>
    </lineage>
</organism>
<reference evidence="1 2" key="1">
    <citation type="submission" date="2019-10" db="EMBL/GenBank/DDBJ databases">
        <title>Dictyobacter vulcani sp. nov., within the class Ktedonobacteria, isolated from soil of volcanic Mt. Zao.</title>
        <authorList>
            <person name="Zheng Y."/>
            <person name="Wang C.M."/>
            <person name="Sakai Y."/>
            <person name="Abe K."/>
            <person name="Yokota A."/>
            <person name="Yabe S."/>
        </authorList>
    </citation>
    <scope>NUCLEOTIDE SEQUENCE [LARGE SCALE GENOMIC DNA]</scope>
    <source>
        <strain evidence="1 2">W12</strain>
    </source>
</reference>
<name>A0A5J4KWF8_9CHLR</name>
<gene>
    <name evidence="1" type="ORF">KDW_56440</name>
</gene>
<dbReference type="CDD" id="cd21650">
    <property type="entry name" value="CrtA-like"/>
    <property type="match status" value="1"/>
</dbReference>
<dbReference type="Proteomes" id="UP000326912">
    <property type="component" value="Unassembled WGS sequence"/>
</dbReference>
<comment type="caution">
    <text evidence="1">The sequence shown here is derived from an EMBL/GenBank/DDBJ whole genome shotgun (WGS) entry which is preliminary data.</text>
</comment>